<dbReference type="Pfam" id="PF07715">
    <property type="entry name" value="Plug"/>
    <property type="match status" value="1"/>
</dbReference>
<dbReference type="AlphaFoldDB" id="A0A847S386"/>
<dbReference type="SUPFAM" id="SSF56935">
    <property type="entry name" value="Porins"/>
    <property type="match status" value="1"/>
</dbReference>
<comment type="subcellular location">
    <subcellularLocation>
        <location evidence="1 7">Cell outer membrane</location>
        <topology evidence="1 7">Multi-pass membrane protein</topology>
    </subcellularLocation>
</comment>
<evidence type="ECO:0000256" key="5">
    <source>
        <dbReference type="ARBA" id="ARBA00023136"/>
    </source>
</evidence>
<evidence type="ECO:0000256" key="6">
    <source>
        <dbReference type="ARBA" id="ARBA00023237"/>
    </source>
</evidence>
<protein>
    <submittedName>
        <fullName evidence="10">SusC/RagA family TonB-linked outer membrane protein</fullName>
    </submittedName>
</protein>
<evidence type="ECO:0000256" key="1">
    <source>
        <dbReference type="ARBA" id="ARBA00004571"/>
    </source>
</evidence>
<evidence type="ECO:0000256" key="2">
    <source>
        <dbReference type="ARBA" id="ARBA00022448"/>
    </source>
</evidence>
<accession>A0A847S386</accession>
<dbReference type="InterPro" id="IPR037066">
    <property type="entry name" value="Plug_dom_sf"/>
</dbReference>
<keyword evidence="2 7" id="KW-0813">Transport</keyword>
<proteinExistence type="inferred from homology"/>
<comment type="caution">
    <text evidence="10">The sequence shown here is derived from an EMBL/GenBank/DDBJ whole genome shotgun (WGS) entry which is preliminary data.</text>
</comment>
<reference evidence="10 11" key="1">
    <citation type="submission" date="2020-04" db="EMBL/GenBank/DDBJ databases">
        <authorList>
            <person name="Yin C."/>
        </authorList>
    </citation>
    <scope>NUCLEOTIDE SEQUENCE [LARGE SCALE GENOMIC DNA]</scope>
    <source>
        <strain evidence="10 11">Ae27</strain>
    </source>
</reference>
<dbReference type="InterPro" id="IPR023996">
    <property type="entry name" value="TonB-dep_OMP_SusC/RagA"/>
</dbReference>
<comment type="similarity">
    <text evidence="7">Belongs to the TonB-dependent receptor family.</text>
</comment>
<keyword evidence="3 7" id="KW-1134">Transmembrane beta strand</keyword>
<dbReference type="InterPro" id="IPR039426">
    <property type="entry name" value="TonB-dep_rcpt-like"/>
</dbReference>
<dbReference type="InterPro" id="IPR036942">
    <property type="entry name" value="Beta-barrel_TonB_sf"/>
</dbReference>
<dbReference type="PROSITE" id="PS52016">
    <property type="entry name" value="TONB_DEPENDENT_REC_3"/>
    <property type="match status" value="1"/>
</dbReference>
<dbReference type="EMBL" id="JABAIA010000003">
    <property type="protein sequence ID" value="NLR67895.1"/>
    <property type="molecule type" value="Genomic_DNA"/>
</dbReference>
<evidence type="ECO:0000256" key="7">
    <source>
        <dbReference type="PROSITE-ProRule" id="PRU01360"/>
    </source>
</evidence>
<keyword evidence="5 7" id="KW-0472">Membrane</keyword>
<dbReference type="Gene3D" id="2.170.130.10">
    <property type="entry name" value="TonB-dependent receptor, plug domain"/>
    <property type="match status" value="1"/>
</dbReference>
<dbReference type="InterPro" id="IPR008969">
    <property type="entry name" value="CarboxyPept-like_regulatory"/>
</dbReference>
<organism evidence="10 11">
    <name type="scientific">Chitinophaga varians</name>
    <dbReference type="NCBI Taxonomy" id="2202339"/>
    <lineage>
        <taxon>Bacteria</taxon>
        <taxon>Pseudomonadati</taxon>
        <taxon>Bacteroidota</taxon>
        <taxon>Chitinophagia</taxon>
        <taxon>Chitinophagales</taxon>
        <taxon>Chitinophagaceae</taxon>
        <taxon>Chitinophaga</taxon>
    </lineage>
</organism>
<dbReference type="NCBIfam" id="TIGR04057">
    <property type="entry name" value="SusC_RagA_signa"/>
    <property type="match status" value="1"/>
</dbReference>
<evidence type="ECO:0000256" key="3">
    <source>
        <dbReference type="ARBA" id="ARBA00022452"/>
    </source>
</evidence>
<gene>
    <name evidence="10" type="ORF">HGH92_26560</name>
</gene>
<sequence>MNSTSIYKIHKLVLNFVGIAAIIILLSDQQLLAQDRKTTIVGRVTTSAGTVIVGATIRSASKGGITSTNQDGVFNIPSFQLPDTLFVSNIGFNSDTVPITIQYSGHELKIILAPSNTTLKQVEVSTGYQSVPAERATGAFERITRASLDRQFNVNITQYLKGTSTLLFDNTSASEKIFIRGRNTLFANNTPLFVVDNFPVDEISSINPNDIESITIMKDAASASIWGARAANGVIVLTTKKAAFNGKSKVTISTNTSISERPNLLKDYSIQSTDYISLEIDLFQKGYYNNDLNNRRRFPVLSPVIELLDSAKRGLVSSAIAMQRIDLLRNNNFRKDLRDYLYQTAVNNQVAVNISGGTNNHAYLLTIGYDNEQSSLVQNTMDRLTVRAENSYKFQKWLDAKIGIAYTHSSTRQDNGGPDKITPGGAKTRYYPYAKLVNEDASFASLPKDYRSAFKDTTGKGILLPWKYVPMQDQFTIDNINRYNNIRLNTDVKIKLNKDFSLDTKFQIEDQRTENPIFYSPDNYFTRNLANIYTGSVDNQIIHHIPIGPIYDLTTSRSTTYHLREQMNYQKKIMSNEITAIVGAEIKESKINGEVNRTYNYNPDLLTFSPIDYISSFGTYQNLAGQQKVPNPQAYTGQIYRFTSYYGNVAYNVQDRYIISGSVRKDASNLLGVNTNKRGVPLWSTGFRWNINKESFFNVQAISELALRISYGYGGNLQNTLSALPIIQYGTSTDNFIDAPFATLVSPPNPNLKWEKTGTLNVGVDFELGNGVVSGTIEYYHKKSTDLIGNTAIDPTTGVMFVSRNSAAIASHGVDFTFHALPLNRKVKVALDGIFSYSLNKITNYLYHYPSASSYINSGINPVEGFPTDAIFSYKWAGLSAQGNPVGYLHGKPSEDYRAIKSETTTDELVYNGRSLPPLYGSMQPTISYGKWSISSTITWKIGHYFRRPSVNYSGFANWYMNADYYDRWKQPGDEVKTNVPAMVYPFDNARDEFYQNSEILVEKADIVRLKDICLLFRPEIKQGHILKAISLQLYINNVGVLYRANKFKIDPDYGKMPPPRNYTIAVKTSF</sequence>
<evidence type="ECO:0000256" key="8">
    <source>
        <dbReference type="SAM" id="Phobius"/>
    </source>
</evidence>
<evidence type="ECO:0000313" key="10">
    <source>
        <dbReference type="EMBL" id="NLR67895.1"/>
    </source>
</evidence>
<feature type="domain" description="TonB-dependent receptor plug" evidence="9">
    <location>
        <begin position="134"/>
        <end position="234"/>
    </location>
</feature>
<dbReference type="SUPFAM" id="SSF49464">
    <property type="entry name" value="Carboxypeptidase regulatory domain-like"/>
    <property type="match status" value="1"/>
</dbReference>
<evidence type="ECO:0000259" key="9">
    <source>
        <dbReference type="Pfam" id="PF07715"/>
    </source>
</evidence>
<keyword evidence="6 7" id="KW-0998">Cell outer membrane</keyword>
<dbReference type="Gene3D" id="2.40.170.20">
    <property type="entry name" value="TonB-dependent receptor, beta-barrel domain"/>
    <property type="match status" value="1"/>
</dbReference>
<dbReference type="Proteomes" id="UP000570474">
    <property type="component" value="Unassembled WGS sequence"/>
</dbReference>
<evidence type="ECO:0000256" key="4">
    <source>
        <dbReference type="ARBA" id="ARBA00022692"/>
    </source>
</evidence>
<keyword evidence="8" id="KW-1133">Transmembrane helix</keyword>
<evidence type="ECO:0000313" key="11">
    <source>
        <dbReference type="Proteomes" id="UP000570474"/>
    </source>
</evidence>
<dbReference type="InterPro" id="IPR012910">
    <property type="entry name" value="Plug_dom"/>
</dbReference>
<feature type="transmembrane region" description="Helical" evidence="8">
    <location>
        <begin position="12"/>
        <end position="32"/>
    </location>
</feature>
<keyword evidence="4 7" id="KW-0812">Transmembrane</keyword>
<dbReference type="GO" id="GO:0009279">
    <property type="term" value="C:cell outer membrane"/>
    <property type="evidence" value="ECO:0007669"/>
    <property type="project" value="UniProtKB-SubCell"/>
</dbReference>
<dbReference type="NCBIfam" id="TIGR04056">
    <property type="entry name" value="OMP_RagA_SusC"/>
    <property type="match status" value="1"/>
</dbReference>
<dbReference type="RefSeq" id="WP_168873836.1">
    <property type="nucleotide sequence ID" value="NZ_JABAIA010000003.1"/>
</dbReference>
<name>A0A847S386_9BACT</name>
<keyword evidence="11" id="KW-1185">Reference proteome</keyword>
<dbReference type="InterPro" id="IPR023997">
    <property type="entry name" value="TonB-dep_OMP_SusC/RagA_CS"/>
</dbReference>